<gene>
    <name evidence="2" type="ORF">CRG98_033438</name>
</gene>
<dbReference type="AlphaFoldDB" id="A0A2I0IR85"/>
<organism evidence="2 3">
    <name type="scientific">Punica granatum</name>
    <name type="common">Pomegranate</name>
    <dbReference type="NCBI Taxonomy" id="22663"/>
    <lineage>
        <taxon>Eukaryota</taxon>
        <taxon>Viridiplantae</taxon>
        <taxon>Streptophyta</taxon>
        <taxon>Embryophyta</taxon>
        <taxon>Tracheophyta</taxon>
        <taxon>Spermatophyta</taxon>
        <taxon>Magnoliopsida</taxon>
        <taxon>eudicotyledons</taxon>
        <taxon>Gunneridae</taxon>
        <taxon>Pentapetalae</taxon>
        <taxon>rosids</taxon>
        <taxon>malvids</taxon>
        <taxon>Myrtales</taxon>
        <taxon>Lythraceae</taxon>
        <taxon>Punica</taxon>
    </lineage>
</organism>
<sequence length="117" mass="12579">MAELKLRRSIGHLPLGRIEVIEGDNDPSRERAPTTPIGGRAPTIPIVPVANTNVLGATFTFNPSTSAQFKLICVATSSPLARYHCRLAVYCSDGQVGGGFNIDTEQFRPCLVIRTGL</sequence>
<dbReference type="EMBL" id="PGOL01002669">
    <property type="protein sequence ID" value="PKI46180.1"/>
    <property type="molecule type" value="Genomic_DNA"/>
</dbReference>
<keyword evidence="3" id="KW-1185">Reference proteome</keyword>
<protein>
    <submittedName>
        <fullName evidence="2">Uncharacterized protein</fullName>
    </submittedName>
</protein>
<reference evidence="2 3" key="1">
    <citation type="submission" date="2017-11" db="EMBL/GenBank/DDBJ databases">
        <title>De-novo sequencing of pomegranate (Punica granatum L.) genome.</title>
        <authorList>
            <person name="Akparov Z."/>
            <person name="Amiraslanov A."/>
            <person name="Hajiyeva S."/>
            <person name="Abbasov M."/>
            <person name="Kaur K."/>
            <person name="Hamwieh A."/>
            <person name="Solovyev V."/>
            <person name="Salamov A."/>
            <person name="Braich B."/>
            <person name="Kosarev P."/>
            <person name="Mahmoud A."/>
            <person name="Hajiyev E."/>
            <person name="Babayeva S."/>
            <person name="Izzatullayeva V."/>
            <person name="Mammadov A."/>
            <person name="Mammadov A."/>
            <person name="Sharifova S."/>
            <person name="Ojaghi J."/>
            <person name="Eynullazada K."/>
            <person name="Bayramov B."/>
            <person name="Abdulazimova A."/>
            <person name="Shahmuradov I."/>
        </authorList>
    </citation>
    <scope>NUCLEOTIDE SEQUENCE [LARGE SCALE GENOMIC DNA]</scope>
    <source>
        <strain evidence="3">cv. AG2017</strain>
        <tissue evidence="2">Leaf</tissue>
    </source>
</reference>
<proteinExistence type="predicted"/>
<dbReference type="Proteomes" id="UP000233551">
    <property type="component" value="Unassembled WGS sequence"/>
</dbReference>
<feature type="region of interest" description="Disordered" evidence="1">
    <location>
        <begin position="21"/>
        <end position="42"/>
    </location>
</feature>
<accession>A0A2I0IR85</accession>
<name>A0A2I0IR85_PUNGR</name>
<evidence type="ECO:0000256" key="1">
    <source>
        <dbReference type="SAM" id="MobiDB-lite"/>
    </source>
</evidence>
<evidence type="ECO:0000313" key="3">
    <source>
        <dbReference type="Proteomes" id="UP000233551"/>
    </source>
</evidence>
<evidence type="ECO:0000313" key="2">
    <source>
        <dbReference type="EMBL" id="PKI46180.1"/>
    </source>
</evidence>
<comment type="caution">
    <text evidence="2">The sequence shown here is derived from an EMBL/GenBank/DDBJ whole genome shotgun (WGS) entry which is preliminary data.</text>
</comment>